<dbReference type="AlphaFoldDB" id="A0A1H5TPY3"/>
<proteinExistence type="predicted"/>
<sequence length="382" mass="41018">MKTETADVIIIGGGIQGCATAWNLAKDGVSCIVLEKDHVARHASGVNAGGVRRLGRHLAEVPLSRRASEIWPQLDEWLEADTGFHASRQIKVAESEADIATLKKRVASVQALGFEHEELIDQQQLRSLLPAISPHCLGGIVVEGDGSAIPYKATSAFARAATAQGARIVEDCTVTGITRDGDSWKVSTAQQSFAGRVIVNCAGAWGHKIAELLGDNIPLQPQAPMLLITQRMPIFMEGVVGATSRPLSFKQFENGTVLVGGGYRGQAYPDRNYASVNTTELAKCANNARTIFPLMNQARINRSWAGIEGVTPDQIPVLGAGSKPNTFHAFGFSAHGFQMGPVTGETLARLIQGKPLSYSIEPFRYDRFDTGVSSEFSSHPLL</sequence>
<dbReference type="Pfam" id="PF01266">
    <property type="entry name" value="DAO"/>
    <property type="match status" value="1"/>
</dbReference>
<evidence type="ECO:0000259" key="2">
    <source>
        <dbReference type="Pfam" id="PF01266"/>
    </source>
</evidence>
<gene>
    <name evidence="3" type="ORF">SAMN05444390_101138</name>
</gene>
<protein>
    <submittedName>
        <fullName evidence="3">Sarcosine oxidase subunit beta</fullName>
    </submittedName>
</protein>
<feature type="domain" description="FAD dependent oxidoreductase" evidence="2">
    <location>
        <begin position="7"/>
        <end position="350"/>
    </location>
</feature>
<dbReference type="RefSeq" id="WP_104001165.1">
    <property type="nucleotide sequence ID" value="NZ_FNVQ01000001.1"/>
</dbReference>
<dbReference type="InterPro" id="IPR006076">
    <property type="entry name" value="FAD-dep_OxRdtase"/>
</dbReference>
<organism evidence="3 4">
    <name type="scientific">Marinobacterium lutimaris</name>
    <dbReference type="NCBI Taxonomy" id="568106"/>
    <lineage>
        <taxon>Bacteria</taxon>
        <taxon>Pseudomonadati</taxon>
        <taxon>Pseudomonadota</taxon>
        <taxon>Gammaproteobacteria</taxon>
        <taxon>Oceanospirillales</taxon>
        <taxon>Oceanospirillaceae</taxon>
        <taxon>Marinobacterium</taxon>
    </lineage>
</organism>
<dbReference type="PANTHER" id="PTHR13847">
    <property type="entry name" value="SARCOSINE DEHYDROGENASE-RELATED"/>
    <property type="match status" value="1"/>
</dbReference>
<dbReference type="EMBL" id="FNVQ01000001">
    <property type="protein sequence ID" value="SEF64839.1"/>
    <property type="molecule type" value="Genomic_DNA"/>
</dbReference>
<accession>A0A1H5TPY3</accession>
<name>A0A1H5TPY3_9GAMM</name>
<evidence type="ECO:0000256" key="1">
    <source>
        <dbReference type="ARBA" id="ARBA00023002"/>
    </source>
</evidence>
<reference evidence="3 4" key="1">
    <citation type="submission" date="2016-10" db="EMBL/GenBank/DDBJ databases">
        <authorList>
            <person name="de Groot N.N."/>
        </authorList>
    </citation>
    <scope>NUCLEOTIDE SEQUENCE [LARGE SCALE GENOMIC DNA]</scope>
    <source>
        <strain evidence="3 4">DSM 22012</strain>
    </source>
</reference>
<evidence type="ECO:0000313" key="4">
    <source>
        <dbReference type="Proteomes" id="UP000236745"/>
    </source>
</evidence>
<dbReference type="Gene3D" id="3.30.9.10">
    <property type="entry name" value="D-Amino Acid Oxidase, subunit A, domain 2"/>
    <property type="match status" value="1"/>
</dbReference>
<dbReference type="OrthoDB" id="9815989at2"/>
<dbReference type="Proteomes" id="UP000236745">
    <property type="component" value="Unassembled WGS sequence"/>
</dbReference>
<dbReference type="PROSITE" id="PS51257">
    <property type="entry name" value="PROKAR_LIPOPROTEIN"/>
    <property type="match status" value="1"/>
</dbReference>
<dbReference type="InterPro" id="IPR036188">
    <property type="entry name" value="FAD/NAD-bd_sf"/>
</dbReference>
<dbReference type="GO" id="GO:0005737">
    <property type="term" value="C:cytoplasm"/>
    <property type="evidence" value="ECO:0007669"/>
    <property type="project" value="TreeGrafter"/>
</dbReference>
<dbReference type="SUPFAM" id="SSF51905">
    <property type="entry name" value="FAD/NAD(P)-binding domain"/>
    <property type="match status" value="1"/>
</dbReference>
<dbReference type="Gene3D" id="3.50.50.60">
    <property type="entry name" value="FAD/NAD(P)-binding domain"/>
    <property type="match status" value="1"/>
</dbReference>
<evidence type="ECO:0000313" key="3">
    <source>
        <dbReference type="EMBL" id="SEF64839.1"/>
    </source>
</evidence>
<dbReference type="PANTHER" id="PTHR13847:SF287">
    <property type="entry name" value="FAD-DEPENDENT OXIDOREDUCTASE DOMAIN-CONTAINING PROTEIN 1"/>
    <property type="match status" value="1"/>
</dbReference>
<keyword evidence="4" id="KW-1185">Reference proteome</keyword>
<keyword evidence="1" id="KW-0560">Oxidoreductase</keyword>
<dbReference type="GO" id="GO:0016491">
    <property type="term" value="F:oxidoreductase activity"/>
    <property type="evidence" value="ECO:0007669"/>
    <property type="project" value="UniProtKB-KW"/>
</dbReference>